<dbReference type="EMBL" id="JAQNDL010000005">
    <property type="protein sequence ID" value="MDC0723675.1"/>
    <property type="molecule type" value="Genomic_DNA"/>
</dbReference>
<organism evidence="2 3">
    <name type="scientific">Nannocystis bainbridge</name>
    <dbReference type="NCBI Taxonomy" id="2995303"/>
    <lineage>
        <taxon>Bacteria</taxon>
        <taxon>Pseudomonadati</taxon>
        <taxon>Myxococcota</taxon>
        <taxon>Polyangia</taxon>
        <taxon>Nannocystales</taxon>
        <taxon>Nannocystaceae</taxon>
        <taxon>Nannocystis</taxon>
    </lineage>
</organism>
<dbReference type="RefSeq" id="WP_272092219.1">
    <property type="nucleotide sequence ID" value="NZ_JAQNDL010000005.1"/>
</dbReference>
<protein>
    <submittedName>
        <fullName evidence="2">Uncharacterized protein</fullName>
    </submittedName>
</protein>
<gene>
    <name evidence="2" type="ORF">POL25_42725</name>
</gene>
<evidence type="ECO:0000313" key="2">
    <source>
        <dbReference type="EMBL" id="MDC0723675.1"/>
    </source>
</evidence>
<comment type="caution">
    <text evidence="2">The sequence shown here is derived from an EMBL/GenBank/DDBJ whole genome shotgun (WGS) entry which is preliminary data.</text>
</comment>
<sequence>MQRAATPYSLRLTLRCPLVALGQGPQRAFDTFRGELVRDDVVCAAADVYAVRLDSRDAAYARAAASLGSEYLTRVCGEALTGEGYVQDQIADCFWHPVTDVYVIDGITTSFAAAERPVLLGLFVQTIWAALARDGGLLFLDVPATELPFWRYLMGADLQSGFVVAASEYLLRSDDSPRPAQLTEPTARPASQWRAAASRN</sequence>
<feature type="region of interest" description="Disordered" evidence="1">
    <location>
        <begin position="176"/>
        <end position="200"/>
    </location>
</feature>
<accession>A0ABT5EDP3</accession>
<proteinExistence type="predicted"/>
<keyword evidence="3" id="KW-1185">Reference proteome</keyword>
<name>A0ABT5EDP3_9BACT</name>
<evidence type="ECO:0000256" key="1">
    <source>
        <dbReference type="SAM" id="MobiDB-lite"/>
    </source>
</evidence>
<evidence type="ECO:0000313" key="3">
    <source>
        <dbReference type="Proteomes" id="UP001221686"/>
    </source>
</evidence>
<reference evidence="2 3" key="1">
    <citation type="submission" date="2022-11" db="EMBL/GenBank/DDBJ databases">
        <title>Minimal conservation of predation-associated metabolite biosynthetic gene clusters underscores biosynthetic potential of Myxococcota including descriptions for ten novel species: Archangium lansinium sp. nov., Myxococcus landrumus sp. nov., Nannocystis bai.</title>
        <authorList>
            <person name="Ahearne A."/>
            <person name="Stevens C."/>
            <person name="Dowd S."/>
        </authorList>
    </citation>
    <scope>NUCLEOTIDE SEQUENCE [LARGE SCALE GENOMIC DNA]</scope>
    <source>
        <strain evidence="2 3">BB15-2</strain>
    </source>
</reference>
<dbReference type="Proteomes" id="UP001221686">
    <property type="component" value="Unassembled WGS sequence"/>
</dbReference>